<dbReference type="STRING" id="1219032.GCA_001515545_03236"/>
<evidence type="ECO:0000313" key="6">
    <source>
        <dbReference type="EMBL" id="PEH90885.1"/>
    </source>
</evidence>
<dbReference type="GO" id="GO:0003700">
    <property type="term" value="F:DNA-binding transcription factor activity"/>
    <property type="evidence" value="ECO:0007669"/>
    <property type="project" value="InterPro"/>
</dbReference>
<evidence type="ECO:0000259" key="5">
    <source>
        <dbReference type="PROSITE" id="PS50931"/>
    </source>
</evidence>
<dbReference type="GO" id="GO:0006351">
    <property type="term" value="P:DNA-templated transcription"/>
    <property type="evidence" value="ECO:0007669"/>
    <property type="project" value="TreeGrafter"/>
</dbReference>
<gene>
    <name evidence="6" type="ORF">CRM82_05560</name>
</gene>
<dbReference type="Gene3D" id="1.10.10.10">
    <property type="entry name" value="Winged helix-like DNA-binding domain superfamily/Winged helix DNA-binding domain"/>
    <property type="match status" value="1"/>
</dbReference>
<dbReference type="CDD" id="cd08432">
    <property type="entry name" value="PBP2_GcdR_TrpI_HvrB_AmpR_like"/>
    <property type="match status" value="1"/>
</dbReference>
<dbReference type="InterPro" id="IPR058163">
    <property type="entry name" value="LysR-type_TF_proteobact-type"/>
</dbReference>
<evidence type="ECO:0000256" key="4">
    <source>
        <dbReference type="ARBA" id="ARBA00023163"/>
    </source>
</evidence>
<comment type="similarity">
    <text evidence="1">Belongs to the LysR transcriptional regulatory family.</text>
</comment>
<accession>A0A2A7UZW5</accession>
<reference evidence="7" key="1">
    <citation type="submission" date="2017-09" db="EMBL/GenBank/DDBJ databases">
        <title>FDA dAtabase for Regulatory Grade micrObial Sequences (FDA-ARGOS): Supporting development and validation of Infectious Disease Dx tests.</title>
        <authorList>
            <person name="Minogue T."/>
            <person name="Wolcott M."/>
            <person name="Wasieloski L."/>
            <person name="Aguilar W."/>
            <person name="Moore D."/>
            <person name="Tallon L."/>
            <person name="Sadzewicz L."/>
            <person name="Ott S."/>
            <person name="Zhao X."/>
            <person name="Nagaraj S."/>
            <person name="Vavikolanu K."/>
            <person name="Aluvathingal J."/>
            <person name="Nadendla S."/>
            <person name="Sichtig H."/>
        </authorList>
    </citation>
    <scope>NUCLEOTIDE SEQUENCE [LARGE SCALE GENOMIC DNA]</scope>
    <source>
        <strain evidence="7">FDAARGOS_394</strain>
    </source>
</reference>
<keyword evidence="7" id="KW-1185">Reference proteome</keyword>
<comment type="caution">
    <text evidence="6">The sequence shown here is derived from an EMBL/GenBank/DDBJ whole genome shotgun (WGS) entry which is preliminary data.</text>
</comment>
<dbReference type="Pfam" id="PF03466">
    <property type="entry name" value="LysR_substrate"/>
    <property type="match status" value="1"/>
</dbReference>
<proteinExistence type="inferred from homology"/>
<dbReference type="FunFam" id="1.10.10.10:FF:000001">
    <property type="entry name" value="LysR family transcriptional regulator"/>
    <property type="match status" value="1"/>
</dbReference>
<dbReference type="Proteomes" id="UP000220246">
    <property type="component" value="Unassembled WGS sequence"/>
</dbReference>
<dbReference type="PANTHER" id="PTHR30537:SF74">
    <property type="entry name" value="HTH-TYPE TRANSCRIPTIONAL REGULATOR TRPI"/>
    <property type="match status" value="1"/>
</dbReference>
<dbReference type="InterPro" id="IPR000847">
    <property type="entry name" value="LysR_HTH_N"/>
</dbReference>
<dbReference type="InterPro" id="IPR036388">
    <property type="entry name" value="WH-like_DNA-bd_sf"/>
</dbReference>
<dbReference type="RefSeq" id="WP_066540792.1">
    <property type="nucleotide sequence ID" value="NZ_DALZQJ010000003.1"/>
</dbReference>
<name>A0A2A7UZW5_COMTR</name>
<evidence type="ECO:0000256" key="2">
    <source>
        <dbReference type="ARBA" id="ARBA00023015"/>
    </source>
</evidence>
<dbReference type="PANTHER" id="PTHR30537">
    <property type="entry name" value="HTH-TYPE TRANSCRIPTIONAL REGULATOR"/>
    <property type="match status" value="1"/>
</dbReference>
<dbReference type="AlphaFoldDB" id="A0A2A7UZW5"/>
<dbReference type="Gene3D" id="3.40.190.10">
    <property type="entry name" value="Periplasmic binding protein-like II"/>
    <property type="match status" value="2"/>
</dbReference>
<dbReference type="InterPro" id="IPR036390">
    <property type="entry name" value="WH_DNA-bd_sf"/>
</dbReference>
<dbReference type="PRINTS" id="PR00039">
    <property type="entry name" value="HTHLYSR"/>
</dbReference>
<dbReference type="SUPFAM" id="SSF53850">
    <property type="entry name" value="Periplasmic binding protein-like II"/>
    <property type="match status" value="1"/>
</dbReference>
<evidence type="ECO:0000313" key="7">
    <source>
        <dbReference type="Proteomes" id="UP000220246"/>
    </source>
</evidence>
<keyword evidence="2" id="KW-0805">Transcription regulation</keyword>
<dbReference type="Pfam" id="PF00126">
    <property type="entry name" value="HTH_1"/>
    <property type="match status" value="1"/>
</dbReference>
<sequence>MSTASSSSASGLTLRTRPIAIGHVRAFLAVARHLNFRAAAEELALTQSAVSRQIQGLEDEVGLPLFLRHTRAVELTSAGAQLLRAWTPAVERIDTAVRSVRQSAGRKSVSITTWASFAAMWLIPRLEDFQRQHPDIDIRIDTTDSLVDLETTDVDLAIRYSRPTAALRGVTELFGEQLAVVASPWLLQSATAPRRPQDLVGWSLIEATDADQHPHLQWLSWHRWLRDQDCADLQPRRWVYLRYAHQIVQAALAGQGLALTRLPLVAEALADGRLVEVFPRQRLDSPLAYWLLTGPRSGQRPEVQAFAQWLQQQAHDTRQAMAPVDDPA</sequence>
<keyword evidence="4" id="KW-0804">Transcription</keyword>
<dbReference type="SUPFAM" id="SSF46785">
    <property type="entry name" value="Winged helix' DNA-binding domain"/>
    <property type="match status" value="1"/>
</dbReference>
<dbReference type="PROSITE" id="PS50931">
    <property type="entry name" value="HTH_LYSR"/>
    <property type="match status" value="1"/>
</dbReference>
<dbReference type="OrthoDB" id="8688993at2"/>
<protein>
    <submittedName>
        <fullName evidence="6">LysR family transcriptional regulator</fullName>
    </submittedName>
</protein>
<evidence type="ECO:0000256" key="3">
    <source>
        <dbReference type="ARBA" id="ARBA00023125"/>
    </source>
</evidence>
<dbReference type="EMBL" id="PDEA01000001">
    <property type="protein sequence ID" value="PEH90885.1"/>
    <property type="molecule type" value="Genomic_DNA"/>
</dbReference>
<feature type="domain" description="HTH lysR-type" evidence="5">
    <location>
        <begin position="23"/>
        <end position="76"/>
    </location>
</feature>
<organism evidence="6 7">
    <name type="scientific">Comamonas terrigena</name>
    <dbReference type="NCBI Taxonomy" id="32013"/>
    <lineage>
        <taxon>Bacteria</taxon>
        <taxon>Pseudomonadati</taxon>
        <taxon>Pseudomonadota</taxon>
        <taxon>Betaproteobacteria</taxon>
        <taxon>Burkholderiales</taxon>
        <taxon>Comamonadaceae</taxon>
        <taxon>Comamonas</taxon>
    </lineage>
</organism>
<dbReference type="GeneID" id="80800056"/>
<evidence type="ECO:0000256" key="1">
    <source>
        <dbReference type="ARBA" id="ARBA00009437"/>
    </source>
</evidence>
<keyword evidence="3" id="KW-0238">DNA-binding</keyword>
<dbReference type="InterPro" id="IPR005119">
    <property type="entry name" value="LysR_subst-bd"/>
</dbReference>
<dbReference type="GO" id="GO:0043565">
    <property type="term" value="F:sequence-specific DNA binding"/>
    <property type="evidence" value="ECO:0007669"/>
    <property type="project" value="TreeGrafter"/>
</dbReference>